<feature type="region of interest" description="Disordered" evidence="1">
    <location>
        <begin position="179"/>
        <end position="200"/>
    </location>
</feature>
<evidence type="ECO:0000256" key="1">
    <source>
        <dbReference type="SAM" id="MobiDB-lite"/>
    </source>
</evidence>
<sequence>MDAYERAARRLMLAYPPRFREYRGDELLSTLLDLAERGQTRPTLRDSLDVIRGGIALRLREHPRPGPWLRYVVLGQRLPFHYRWWARDDLLEGGRAWRATKSAIRTLLLLWSPSLLPGLHPSTWWALPVGVLGQWILRWALDDRQRRKLLALHEFRADGTPMPPVLPRPDQRVFGIPASDERAAGRGVTAGRWGRRRPGR</sequence>
<evidence type="ECO:0000313" key="2">
    <source>
        <dbReference type="EMBL" id="MFC7387049.1"/>
    </source>
</evidence>
<gene>
    <name evidence="2" type="ORF">ACFQSB_32900</name>
</gene>
<keyword evidence="3" id="KW-1185">Reference proteome</keyword>
<reference evidence="3" key="1">
    <citation type="journal article" date="2019" name="Int. J. Syst. Evol. Microbiol.">
        <title>The Global Catalogue of Microorganisms (GCM) 10K type strain sequencing project: providing services to taxonomists for standard genome sequencing and annotation.</title>
        <authorList>
            <consortium name="The Broad Institute Genomics Platform"/>
            <consortium name="The Broad Institute Genome Sequencing Center for Infectious Disease"/>
            <person name="Wu L."/>
            <person name="Ma J."/>
        </authorList>
    </citation>
    <scope>NUCLEOTIDE SEQUENCE [LARGE SCALE GENOMIC DNA]</scope>
    <source>
        <strain evidence="3">CECT 7649</strain>
    </source>
</reference>
<comment type="caution">
    <text evidence="2">The sequence shown here is derived from an EMBL/GenBank/DDBJ whole genome shotgun (WGS) entry which is preliminary data.</text>
</comment>
<dbReference type="Proteomes" id="UP001596496">
    <property type="component" value="Unassembled WGS sequence"/>
</dbReference>
<dbReference type="EMBL" id="JBHTCG010000033">
    <property type="protein sequence ID" value="MFC7387049.1"/>
    <property type="molecule type" value="Genomic_DNA"/>
</dbReference>
<dbReference type="RefSeq" id="WP_380830726.1">
    <property type="nucleotide sequence ID" value="NZ_JBHTCG010000033.1"/>
</dbReference>
<accession>A0ABW2PCH3</accession>
<proteinExistence type="predicted"/>
<name>A0ABW2PCH3_9ACTN</name>
<organism evidence="2 3">
    <name type="scientific">Sphaerisporangium rhizosphaerae</name>
    <dbReference type="NCBI Taxonomy" id="2269375"/>
    <lineage>
        <taxon>Bacteria</taxon>
        <taxon>Bacillati</taxon>
        <taxon>Actinomycetota</taxon>
        <taxon>Actinomycetes</taxon>
        <taxon>Streptosporangiales</taxon>
        <taxon>Streptosporangiaceae</taxon>
        <taxon>Sphaerisporangium</taxon>
    </lineage>
</organism>
<protein>
    <submittedName>
        <fullName evidence="2">Uncharacterized protein</fullName>
    </submittedName>
</protein>
<evidence type="ECO:0000313" key="3">
    <source>
        <dbReference type="Proteomes" id="UP001596496"/>
    </source>
</evidence>